<dbReference type="RefSeq" id="WP_307782230.1">
    <property type="nucleotide sequence ID" value="NZ_JAFBCM010000001.1"/>
</dbReference>
<accession>A0ABV7YA21</accession>
<gene>
    <name evidence="2" type="ORF">ACFOUW_12115</name>
</gene>
<proteinExistence type="predicted"/>
<dbReference type="EMBL" id="JBHRZH010000009">
    <property type="protein sequence ID" value="MFC3761583.1"/>
    <property type="molecule type" value="Genomic_DNA"/>
</dbReference>
<feature type="domain" description="Aminoglycoside phosphotransferase" evidence="1">
    <location>
        <begin position="39"/>
        <end position="273"/>
    </location>
</feature>
<dbReference type="Pfam" id="PF01636">
    <property type="entry name" value="APH"/>
    <property type="match status" value="1"/>
</dbReference>
<dbReference type="SUPFAM" id="SSF56112">
    <property type="entry name" value="Protein kinase-like (PK-like)"/>
    <property type="match status" value="1"/>
</dbReference>
<dbReference type="PANTHER" id="PTHR21310:SF15">
    <property type="entry name" value="AMINOGLYCOSIDE PHOSPHOTRANSFERASE DOMAIN-CONTAINING PROTEIN"/>
    <property type="match status" value="1"/>
</dbReference>
<dbReference type="InterPro" id="IPR002575">
    <property type="entry name" value="Aminoglycoside_PTrfase"/>
</dbReference>
<protein>
    <submittedName>
        <fullName evidence="2">Phosphotransferase family protein</fullName>
    </submittedName>
</protein>
<dbReference type="InterPro" id="IPR051678">
    <property type="entry name" value="AGP_Transferase"/>
</dbReference>
<evidence type="ECO:0000259" key="1">
    <source>
        <dbReference type="Pfam" id="PF01636"/>
    </source>
</evidence>
<name>A0ABV7YA21_9ACTN</name>
<dbReference type="PANTHER" id="PTHR21310">
    <property type="entry name" value="AMINOGLYCOSIDE PHOSPHOTRANSFERASE-RELATED-RELATED"/>
    <property type="match status" value="1"/>
</dbReference>
<reference evidence="3" key="1">
    <citation type="journal article" date="2019" name="Int. J. Syst. Evol. Microbiol.">
        <title>The Global Catalogue of Microorganisms (GCM) 10K type strain sequencing project: providing services to taxonomists for standard genome sequencing and annotation.</title>
        <authorList>
            <consortium name="The Broad Institute Genomics Platform"/>
            <consortium name="The Broad Institute Genome Sequencing Center for Infectious Disease"/>
            <person name="Wu L."/>
            <person name="Ma J."/>
        </authorList>
    </citation>
    <scope>NUCLEOTIDE SEQUENCE [LARGE SCALE GENOMIC DNA]</scope>
    <source>
        <strain evidence="3">CGMCC 4.7241</strain>
    </source>
</reference>
<evidence type="ECO:0000313" key="3">
    <source>
        <dbReference type="Proteomes" id="UP001595699"/>
    </source>
</evidence>
<dbReference type="InterPro" id="IPR011009">
    <property type="entry name" value="Kinase-like_dom_sf"/>
</dbReference>
<evidence type="ECO:0000313" key="2">
    <source>
        <dbReference type="EMBL" id="MFC3761583.1"/>
    </source>
</evidence>
<keyword evidence="3" id="KW-1185">Reference proteome</keyword>
<organism evidence="2 3">
    <name type="scientific">Tenggerimyces flavus</name>
    <dbReference type="NCBI Taxonomy" id="1708749"/>
    <lineage>
        <taxon>Bacteria</taxon>
        <taxon>Bacillati</taxon>
        <taxon>Actinomycetota</taxon>
        <taxon>Actinomycetes</taxon>
        <taxon>Propionibacteriales</taxon>
        <taxon>Nocardioidaceae</taxon>
        <taxon>Tenggerimyces</taxon>
    </lineage>
</organism>
<dbReference type="Proteomes" id="UP001595699">
    <property type="component" value="Unassembled WGS sequence"/>
</dbReference>
<sequence length="331" mass="37156">MRYQSIDRADDACQRALDAELVEHVCRRAVGADHQVEAITELPWGTYNNAYRVDLRAGPPMVLRIAPERARQYRVEAELMRNEYAVAPYLAGISELVPRIHFADFTHQMIDRDYLLQSFLPGVPAPEAMGQSARPRWASLFHQIGTITRSIHEVAGRAFGPVANARFTSWGAAVVAHFRSVAEDLQDTGHVRDLADEAERLSDVLDEITEPRLLHGDGWTVNFLVDPGSDELTVTGLCDWDRAEWGDPLADWAIQRALLRPGTEREAFWIGYGQPRTVASGIRQEIYRARHLLGLRLDLIRPGRSSGAPTDDEIATNDQEVGEILDRLRST</sequence>
<dbReference type="Gene3D" id="3.90.1200.10">
    <property type="match status" value="1"/>
</dbReference>
<comment type="caution">
    <text evidence="2">The sequence shown here is derived from an EMBL/GenBank/DDBJ whole genome shotgun (WGS) entry which is preliminary data.</text>
</comment>